<proteinExistence type="predicted"/>
<name>A0A6G8RSV3_9GAMM</name>
<dbReference type="RefSeq" id="WP_166221875.1">
    <property type="nucleotide sequence ID" value="NZ_CP049801.1"/>
</dbReference>
<dbReference type="KEGG" id="asha:G8E00_02975"/>
<dbReference type="Proteomes" id="UP000502297">
    <property type="component" value="Chromosome"/>
</dbReference>
<protein>
    <submittedName>
        <fullName evidence="1">Uncharacterized protein</fullName>
    </submittedName>
</protein>
<reference evidence="1 2" key="1">
    <citation type="submission" date="2020-03" db="EMBL/GenBank/DDBJ databases">
        <authorList>
            <person name="Zhu W."/>
        </authorList>
    </citation>
    <scope>NUCLEOTIDE SEQUENCE [LARGE SCALE GENOMIC DNA]</scope>
    <source>
        <strain evidence="1 2">323-1</strain>
    </source>
</reference>
<dbReference type="EMBL" id="CP049801">
    <property type="protein sequence ID" value="QIO05006.1"/>
    <property type="molecule type" value="Genomic_DNA"/>
</dbReference>
<accession>A0A6G8RSV3</accession>
<evidence type="ECO:0000313" key="2">
    <source>
        <dbReference type="Proteomes" id="UP000502297"/>
    </source>
</evidence>
<evidence type="ECO:0000313" key="1">
    <source>
        <dbReference type="EMBL" id="QIO05006.1"/>
    </source>
</evidence>
<dbReference type="AlphaFoldDB" id="A0A6G8RSV3"/>
<gene>
    <name evidence="1" type="ORF">G8E00_02975</name>
</gene>
<sequence>MGLVSFSDKIIKNIFISLDQDLTRNGLLERRQELDLRILLELILFIRSLDKIKGQYFIVTWNKFYPPIYAYKFYPFEFLTYDFGLKNTKYMNIDGESRKVNLFESTPRVELFYDVLDLHIKNEKLESLCEKLQPTLNQRNKPVEFKLLPASFFSSKFSEISVENVAYLNEFLYRFRGHDEFTKRKNDENKAVKKYHEYCDYFNEVMSLSAKSFIFVIEFLVHGQQKLKDITFINLKKDFMNSIRGYRQLAQISGYMGFWDLAENNRLCFRIMFIVPDIGIEAEEWIEDISYYWENIYFSKIRDKDIYQFKGTDAIRFETVQLPVAWSHKKLNSRFLEVGKNNQNMKKLICEHAISYIVLSEFYYCPFELQLYLKAIAMISEEQSRGDPEMQAKGKRIYRVFRGSLSKKQSLA</sequence>
<keyword evidence="2" id="KW-1185">Reference proteome</keyword>
<organism evidence="1 2">
    <name type="scientific">Acinetobacter shaoyimingii</name>
    <dbReference type="NCBI Taxonomy" id="2715164"/>
    <lineage>
        <taxon>Bacteria</taxon>
        <taxon>Pseudomonadati</taxon>
        <taxon>Pseudomonadota</taxon>
        <taxon>Gammaproteobacteria</taxon>
        <taxon>Moraxellales</taxon>
        <taxon>Moraxellaceae</taxon>
        <taxon>Acinetobacter</taxon>
    </lineage>
</organism>